<evidence type="ECO:0000256" key="1">
    <source>
        <dbReference type="ARBA" id="ARBA00022559"/>
    </source>
</evidence>
<dbReference type="PROSITE" id="PS01265">
    <property type="entry name" value="TPX"/>
    <property type="match status" value="1"/>
</dbReference>
<dbReference type="InterPro" id="IPR018219">
    <property type="entry name" value="Tpx_CS"/>
</dbReference>
<dbReference type="SUPFAM" id="SSF52833">
    <property type="entry name" value="Thioredoxin-like"/>
    <property type="match status" value="1"/>
</dbReference>
<dbReference type="PANTHER" id="PTHR43110:SF1">
    <property type="entry name" value="THIOL PEROXIDASE"/>
    <property type="match status" value="1"/>
</dbReference>
<keyword evidence="3 6" id="KW-0560">Oxidoreductase</keyword>
<comment type="subunit">
    <text evidence="6">Homodimer.</text>
</comment>
<dbReference type="EC" id="1.11.1.24" evidence="6"/>
<reference evidence="8" key="1">
    <citation type="submission" date="2021-02" db="EMBL/GenBank/DDBJ databases">
        <title>Infant gut strain persistence is associated with maternal origin, phylogeny, and functional potential including surface adhesion and iron acquisition.</title>
        <authorList>
            <person name="Lou Y.C."/>
        </authorList>
    </citation>
    <scope>NUCLEOTIDE SEQUENCE</scope>
    <source>
        <strain evidence="8">L3_106_000M1_dasL3_106_000M1_concoct_15</strain>
    </source>
</reference>
<proteinExistence type="inferred from homology"/>
<organism evidence="8 9">
    <name type="scientific">Acidaminococcus intestini</name>
    <dbReference type="NCBI Taxonomy" id="187327"/>
    <lineage>
        <taxon>Bacteria</taxon>
        <taxon>Bacillati</taxon>
        <taxon>Bacillota</taxon>
        <taxon>Negativicutes</taxon>
        <taxon>Acidaminococcales</taxon>
        <taxon>Acidaminococcaceae</taxon>
        <taxon>Acidaminococcus</taxon>
    </lineage>
</organism>
<keyword evidence="2 6" id="KW-0049">Antioxidant</keyword>
<keyword evidence="1 6" id="KW-0575">Peroxidase</keyword>
<dbReference type="InterPro" id="IPR013766">
    <property type="entry name" value="Thioredoxin_domain"/>
</dbReference>
<dbReference type="InterPro" id="IPR036249">
    <property type="entry name" value="Thioredoxin-like_sf"/>
</dbReference>
<evidence type="ECO:0000256" key="5">
    <source>
        <dbReference type="ARBA" id="ARBA00023284"/>
    </source>
</evidence>
<dbReference type="GO" id="GO:0008379">
    <property type="term" value="F:thioredoxin peroxidase activity"/>
    <property type="evidence" value="ECO:0007669"/>
    <property type="project" value="UniProtKB-UniRule"/>
</dbReference>
<dbReference type="PROSITE" id="PS51352">
    <property type="entry name" value="THIOREDOXIN_2"/>
    <property type="match status" value="1"/>
</dbReference>
<dbReference type="AlphaFoldDB" id="A0A943I2E1"/>
<sequence>MEKRSGAVTFAGGPVTLVGPEVKVGEKAPDFKLLDNSLAEKTLKDYEGKIKVISVVPSLDTGVCDAQTRWFNKDVTGLSSDVVVLTVSMDLPFAQARWCGAAGVKNVVTLSDHRDASFGTNYGFLMEGLRLEARGVVVIDKNDKVTYVEYVPEVTHAINFEGVLAAVKTLI</sequence>
<comment type="caution">
    <text evidence="6">Lacks conserved residue(s) required for the propagation of feature annotation.</text>
</comment>
<dbReference type="EMBL" id="JAGZCZ010000005">
    <property type="protein sequence ID" value="MBS5519784.1"/>
    <property type="molecule type" value="Genomic_DNA"/>
</dbReference>
<evidence type="ECO:0000256" key="4">
    <source>
        <dbReference type="ARBA" id="ARBA00023157"/>
    </source>
</evidence>
<evidence type="ECO:0000256" key="6">
    <source>
        <dbReference type="HAMAP-Rule" id="MF_00269"/>
    </source>
</evidence>
<keyword evidence="4" id="KW-1015">Disulfide bond</keyword>
<dbReference type="Gene3D" id="3.40.30.10">
    <property type="entry name" value="Glutaredoxin"/>
    <property type="match status" value="1"/>
</dbReference>
<evidence type="ECO:0000313" key="8">
    <source>
        <dbReference type="EMBL" id="MBS5519784.1"/>
    </source>
</evidence>
<dbReference type="InterPro" id="IPR002065">
    <property type="entry name" value="TPX"/>
</dbReference>
<feature type="domain" description="Thioredoxin" evidence="7">
    <location>
        <begin position="22"/>
        <end position="171"/>
    </location>
</feature>
<gene>
    <name evidence="6 8" type="primary">tpx</name>
    <name evidence="8" type="ORF">KHX13_05570</name>
</gene>
<feature type="active site" description="Cysteine sulfenic acid (-SOH) intermediate" evidence="6">
    <location>
        <position position="64"/>
    </location>
</feature>
<keyword evidence="5 6" id="KW-0676">Redox-active center</keyword>
<dbReference type="Pfam" id="PF08534">
    <property type="entry name" value="Redoxin"/>
    <property type="match status" value="1"/>
</dbReference>
<name>A0A943I2E1_9FIRM</name>
<evidence type="ECO:0000313" key="9">
    <source>
        <dbReference type="Proteomes" id="UP000754226"/>
    </source>
</evidence>
<evidence type="ECO:0000256" key="3">
    <source>
        <dbReference type="ARBA" id="ARBA00023002"/>
    </source>
</evidence>
<dbReference type="InterPro" id="IPR013740">
    <property type="entry name" value="Redoxin"/>
</dbReference>
<evidence type="ECO:0000256" key="2">
    <source>
        <dbReference type="ARBA" id="ARBA00022862"/>
    </source>
</evidence>
<comment type="catalytic activity">
    <reaction evidence="6">
        <text>a hydroperoxide + [thioredoxin]-dithiol = an alcohol + [thioredoxin]-disulfide + H2O</text>
        <dbReference type="Rhea" id="RHEA:62620"/>
        <dbReference type="Rhea" id="RHEA-COMP:10698"/>
        <dbReference type="Rhea" id="RHEA-COMP:10700"/>
        <dbReference type="ChEBI" id="CHEBI:15377"/>
        <dbReference type="ChEBI" id="CHEBI:29950"/>
        <dbReference type="ChEBI" id="CHEBI:30879"/>
        <dbReference type="ChEBI" id="CHEBI:35924"/>
        <dbReference type="ChEBI" id="CHEBI:50058"/>
        <dbReference type="EC" id="1.11.1.24"/>
    </reaction>
</comment>
<dbReference type="NCBIfam" id="NF001808">
    <property type="entry name" value="PRK00522.1"/>
    <property type="match status" value="1"/>
</dbReference>
<dbReference type="InterPro" id="IPR050455">
    <property type="entry name" value="Tpx_Peroxidase_subfamily"/>
</dbReference>
<dbReference type="Proteomes" id="UP000754226">
    <property type="component" value="Unassembled WGS sequence"/>
</dbReference>
<dbReference type="CDD" id="cd03014">
    <property type="entry name" value="PRX_Atyp2cys"/>
    <property type="match status" value="1"/>
</dbReference>
<dbReference type="HAMAP" id="MF_00269">
    <property type="entry name" value="Tpx"/>
    <property type="match status" value="1"/>
</dbReference>
<dbReference type="PANTHER" id="PTHR43110">
    <property type="entry name" value="THIOL PEROXIDASE"/>
    <property type="match status" value="1"/>
</dbReference>
<comment type="caution">
    <text evidence="8">The sequence shown here is derived from an EMBL/GenBank/DDBJ whole genome shotgun (WGS) entry which is preliminary data.</text>
</comment>
<evidence type="ECO:0000259" key="7">
    <source>
        <dbReference type="PROSITE" id="PS51352"/>
    </source>
</evidence>
<comment type="similarity">
    <text evidence="6">Belongs to the peroxiredoxin family. Tpx subfamily.</text>
</comment>
<comment type="function">
    <text evidence="6">Thiol-specific peroxidase that catalyzes the reduction of hydrogen peroxide and organic hydroperoxides to water and alcohols, respectively. Plays a role in cell protection against oxidative stress by detoxifying peroxides.</text>
</comment>
<protein>
    <recommendedName>
        <fullName evidence="6">Thiol peroxidase</fullName>
        <shortName evidence="6">Tpx</shortName>
        <ecNumber evidence="6">1.11.1.24</ecNumber>
    </recommendedName>
    <alternativeName>
        <fullName evidence="6">Peroxiredoxin tpx</fullName>
        <shortName evidence="6">Prx</shortName>
    </alternativeName>
    <alternativeName>
        <fullName evidence="6">Thioredoxin peroxidase</fullName>
    </alternativeName>
    <alternativeName>
        <fullName evidence="6">Thioredoxin-dependent peroxiredoxin</fullName>
    </alternativeName>
</protein>
<accession>A0A943I2E1</accession>